<feature type="compositionally biased region" description="Polar residues" evidence="1">
    <location>
        <begin position="61"/>
        <end position="81"/>
    </location>
</feature>
<name>A0A1Y2B6T1_9TREE</name>
<evidence type="ECO:0000313" key="3">
    <source>
        <dbReference type="Proteomes" id="UP000193986"/>
    </source>
</evidence>
<feature type="compositionally biased region" description="Polar residues" evidence="1">
    <location>
        <begin position="22"/>
        <end position="32"/>
    </location>
</feature>
<evidence type="ECO:0000256" key="1">
    <source>
        <dbReference type="SAM" id="MobiDB-lite"/>
    </source>
</evidence>
<sequence length="214" mass="23013">MAGHIQSVGELLDRLYGPSPLESGNTSVSMNDQGVEESADESMEVHFQPASTSGQSESSSQVMTDSTSNQGDRITKQQPTLSHAGKRFLRALSKSANTADDILSGKDVETDGNGNPNLPIVGPFLSLKRPHQLTYATAMPDDEEIKYLDETALEALRFNNTPELNLVFLHDSTEDTNFILSEIDLVPATVTELETLCSSIFAVSAATITSSTGF</sequence>
<dbReference type="Proteomes" id="UP000193986">
    <property type="component" value="Unassembled WGS sequence"/>
</dbReference>
<feature type="region of interest" description="Disordered" evidence="1">
    <location>
        <begin position="16"/>
        <end position="82"/>
    </location>
</feature>
<dbReference type="InParanoid" id="A0A1Y2B6T1"/>
<evidence type="ECO:0000313" key="2">
    <source>
        <dbReference type="EMBL" id="ORY29815.1"/>
    </source>
</evidence>
<comment type="caution">
    <text evidence="2">The sequence shown here is derived from an EMBL/GenBank/DDBJ whole genome shotgun (WGS) entry which is preliminary data.</text>
</comment>
<gene>
    <name evidence="2" type="ORF">BCR39DRAFT_558933</name>
</gene>
<reference evidence="2 3" key="1">
    <citation type="submission" date="2016-07" db="EMBL/GenBank/DDBJ databases">
        <title>Pervasive Adenine N6-methylation of Active Genes in Fungi.</title>
        <authorList>
            <consortium name="DOE Joint Genome Institute"/>
            <person name="Mondo S.J."/>
            <person name="Dannebaum R.O."/>
            <person name="Kuo R.C."/>
            <person name="Labutti K."/>
            <person name="Haridas S."/>
            <person name="Kuo A."/>
            <person name="Salamov A."/>
            <person name="Ahrendt S.R."/>
            <person name="Lipzen A."/>
            <person name="Sullivan W."/>
            <person name="Andreopoulos W.B."/>
            <person name="Clum A."/>
            <person name="Lindquist E."/>
            <person name="Daum C."/>
            <person name="Ramamoorthy G.K."/>
            <person name="Gryganskyi A."/>
            <person name="Culley D."/>
            <person name="Magnuson J.K."/>
            <person name="James T.Y."/>
            <person name="O'Malley M.A."/>
            <person name="Stajich J.E."/>
            <person name="Spatafora J.W."/>
            <person name="Visel A."/>
            <person name="Grigoriev I.V."/>
        </authorList>
    </citation>
    <scope>NUCLEOTIDE SEQUENCE [LARGE SCALE GENOMIC DNA]</scope>
    <source>
        <strain evidence="2 3">68-887.2</strain>
    </source>
</reference>
<feature type="compositionally biased region" description="Low complexity" evidence="1">
    <location>
        <begin position="51"/>
        <end position="60"/>
    </location>
</feature>
<organism evidence="2 3">
    <name type="scientific">Naematelia encephala</name>
    <dbReference type="NCBI Taxonomy" id="71784"/>
    <lineage>
        <taxon>Eukaryota</taxon>
        <taxon>Fungi</taxon>
        <taxon>Dikarya</taxon>
        <taxon>Basidiomycota</taxon>
        <taxon>Agaricomycotina</taxon>
        <taxon>Tremellomycetes</taxon>
        <taxon>Tremellales</taxon>
        <taxon>Naemateliaceae</taxon>
        <taxon>Naematelia</taxon>
    </lineage>
</organism>
<accession>A0A1Y2B6T1</accession>
<protein>
    <submittedName>
        <fullName evidence="2">Uncharacterized protein</fullName>
    </submittedName>
</protein>
<dbReference type="EMBL" id="MCFC01000023">
    <property type="protein sequence ID" value="ORY29815.1"/>
    <property type="molecule type" value="Genomic_DNA"/>
</dbReference>
<dbReference type="AlphaFoldDB" id="A0A1Y2B6T1"/>
<keyword evidence="3" id="KW-1185">Reference proteome</keyword>
<proteinExistence type="predicted"/>